<evidence type="ECO:0000313" key="17">
    <source>
        <dbReference type="Proteomes" id="UP001417504"/>
    </source>
</evidence>
<dbReference type="InterPro" id="IPR000719">
    <property type="entry name" value="Prot_kinase_dom"/>
</dbReference>
<evidence type="ECO:0000256" key="2">
    <source>
        <dbReference type="ARBA" id="ARBA00012513"/>
    </source>
</evidence>
<dbReference type="Gene3D" id="1.10.510.10">
    <property type="entry name" value="Transferase(Phosphotransferase) domain 1"/>
    <property type="match status" value="1"/>
</dbReference>
<evidence type="ECO:0000256" key="1">
    <source>
        <dbReference type="ARBA" id="ARBA00004496"/>
    </source>
</evidence>
<dbReference type="GO" id="GO:0005737">
    <property type="term" value="C:cytoplasm"/>
    <property type="evidence" value="ECO:0007669"/>
    <property type="project" value="UniProtKB-SubCell"/>
</dbReference>
<accession>A0AAP0PLB0</accession>
<evidence type="ECO:0000256" key="14">
    <source>
        <dbReference type="SAM" id="MobiDB-lite"/>
    </source>
</evidence>
<evidence type="ECO:0000256" key="11">
    <source>
        <dbReference type="ARBA" id="ARBA00048679"/>
    </source>
</evidence>
<protein>
    <recommendedName>
        <fullName evidence="2">non-specific serine/threonine protein kinase</fullName>
        <ecNumber evidence="2">2.7.11.1</ecNumber>
    </recommendedName>
</protein>
<dbReference type="AlphaFoldDB" id="A0AAP0PLB0"/>
<reference evidence="16 17" key="1">
    <citation type="submission" date="2024-01" db="EMBL/GenBank/DDBJ databases">
        <title>Genome assemblies of Stephania.</title>
        <authorList>
            <person name="Yang L."/>
        </authorList>
    </citation>
    <scope>NUCLEOTIDE SEQUENCE [LARGE SCALE GENOMIC DNA]</scope>
    <source>
        <strain evidence="16">QJT</strain>
        <tissue evidence="16">Leaf</tissue>
    </source>
</reference>
<dbReference type="PANTHER" id="PTHR47987">
    <property type="entry name" value="OS08G0249100 PROTEIN"/>
    <property type="match status" value="1"/>
</dbReference>
<dbReference type="SUPFAM" id="SSF56112">
    <property type="entry name" value="Protein kinase-like (PK-like)"/>
    <property type="match status" value="1"/>
</dbReference>
<comment type="caution">
    <text evidence="16">The sequence shown here is derived from an EMBL/GenBank/DDBJ whole genome shotgun (WGS) entry which is preliminary data.</text>
</comment>
<evidence type="ECO:0000256" key="12">
    <source>
        <dbReference type="ARBA" id="ARBA00063228"/>
    </source>
</evidence>
<evidence type="ECO:0000256" key="3">
    <source>
        <dbReference type="ARBA" id="ARBA00022490"/>
    </source>
</evidence>
<gene>
    <name evidence="16" type="ORF">Sjap_006702</name>
</gene>
<organism evidence="16 17">
    <name type="scientific">Stephania japonica</name>
    <dbReference type="NCBI Taxonomy" id="461633"/>
    <lineage>
        <taxon>Eukaryota</taxon>
        <taxon>Viridiplantae</taxon>
        <taxon>Streptophyta</taxon>
        <taxon>Embryophyta</taxon>
        <taxon>Tracheophyta</taxon>
        <taxon>Spermatophyta</taxon>
        <taxon>Magnoliopsida</taxon>
        <taxon>Ranunculales</taxon>
        <taxon>Menispermaceae</taxon>
        <taxon>Menispermoideae</taxon>
        <taxon>Cissampelideae</taxon>
        <taxon>Stephania</taxon>
    </lineage>
</organism>
<evidence type="ECO:0000256" key="13">
    <source>
        <dbReference type="PROSITE-ProRule" id="PRU10141"/>
    </source>
</evidence>
<comment type="catalytic activity">
    <reaction evidence="11">
        <text>L-seryl-[protein] + ATP = O-phospho-L-seryl-[protein] + ADP + H(+)</text>
        <dbReference type="Rhea" id="RHEA:17989"/>
        <dbReference type="Rhea" id="RHEA-COMP:9863"/>
        <dbReference type="Rhea" id="RHEA-COMP:11604"/>
        <dbReference type="ChEBI" id="CHEBI:15378"/>
        <dbReference type="ChEBI" id="CHEBI:29999"/>
        <dbReference type="ChEBI" id="CHEBI:30616"/>
        <dbReference type="ChEBI" id="CHEBI:83421"/>
        <dbReference type="ChEBI" id="CHEBI:456216"/>
        <dbReference type="EC" id="2.7.11.1"/>
    </reaction>
</comment>
<dbReference type="PROSITE" id="PS00108">
    <property type="entry name" value="PROTEIN_KINASE_ST"/>
    <property type="match status" value="1"/>
</dbReference>
<dbReference type="InterPro" id="IPR017441">
    <property type="entry name" value="Protein_kinase_ATP_BS"/>
</dbReference>
<comment type="subcellular location">
    <subcellularLocation>
        <location evidence="1">Cytoplasm</location>
    </subcellularLocation>
</comment>
<evidence type="ECO:0000256" key="4">
    <source>
        <dbReference type="ARBA" id="ARBA00022527"/>
    </source>
</evidence>
<dbReference type="EMBL" id="JBBNAE010000002">
    <property type="protein sequence ID" value="KAK9146799.1"/>
    <property type="molecule type" value="Genomic_DNA"/>
</dbReference>
<dbReference type="EC" id="2.7.11.1" evidence="2"/>
<keyword evidence="7 13" id="KW-0547">Nucleotide-binding</keyword>
<keyword evidence="5" id="KW-0597">Phosphoprotein</keyword>
<dbReference type="PANTHER" id="PTHR47987:SF13">
    <property type="entry name" value="RECEPTOR-LIKE CYTOSOLIC SERINE_THREONINE-PROTEIN KINASE RBK2"/>
    <property type="match status" value="1"/>
</dbReference>
<dbReference type="InterPro" id="IPR046958">
    <property type="entry name" value="RBK1/2/STUNTED"/>
</dbReference>
<keyword evidence="4" id="KW-0723">Serine/threonine-protein kinase</keyword>
<dbReference type="GO" id="GO:0051020">
    <property type="term" value="F:GTPase binding"/>
    <property type="evidence" value="ECO:0007669"/>
    <property type="project" value="UniProtKB-ARBA"/>
</dbReference>
<keyword evidence="8" id="KW-0418">Kinase</keyword>
<evidence type="ECO:0000256" key="5">
    <source>
        <dbReference type="ARBA" id="ARBA00022553"/>
    </source>
</evidence>
<dbReference type="FunFam" id="1.10.510.10:FF:000335">
    <property type="entry name" value="receptor-like cytosolic serine/threonine-protein kinase RBK2"/>
    <property type="match status" value="1"/>
</dbReference>
<sequence length="514" mass="57785">MLRSSSLNCRATGKCHMRTVTDGDFLQDDKDESHSNTGIVAEGTDNKEDFLDPDEKLAILFSISLSAEAQASVVHFLELRDIKDRPDEASSRGVLEVCIRSTESQMDSSKASTSGSDAHHARFASHWRGFFHLLKNTPVRRIPALPVKVPKFHRKHNKNQQVNPVPTLSQPDVAELCYLKSSWKNFTLTELKNATNNFSPENLIGKGGYAEVYKGCLETGQHVAVKRLTRGTSEDRSKDFLSELGMICHADHPNIAKLIGYGIDGGMQLVLEFSHHGSVDCLLHGSKKTLAWSIRYKVALGTAEGLLYLHESCQRRIIHRDIKPANILLSEEFDPKICDFGLAKWLPEQWTHHTVPNFEGTFGYLSPEYCMHGIIDEKTDVFAFGVVLLELITGRRALDDAQNSLVIWAKPLLEKNAIKELADPSIADAYDLQEFSRVALTALMCVQHSAILRPRMSQVVLLLKGDEASLARIRTFQKPLQRIYSEETLDADDYNSTRNVNDLLDRHRELAFEF</sequence>
<dbReference type="FunFam" id="3.30.200.20:FF:000389">
    <property type="entry name" value="Receptor-like cytosolic serine/threonine-protein kinase RBK1"/>
    <property type="match status" value="1"/>
</dbReference>
<dbReference type="Gene3D" id="3.30.200.20">
    <property type="entry name" value="Phosphorylase Kinase, domain 1"/>
    <property type="match status" value="1"/>
</dbReference>
<comment type="subunit">
    <text evidence="12">Interacts with ARAC5 and ARAC10.</text>
</comment>
<dbReference type="PROSITE" id="PS50011">
    <property type="entry name" value="PROTEIN_KINASE_DOM"/>
    <property type="match status" value="1"/>
</dbReference>
<proteinExistence type="predicted"/>
<evidence type="ECO:0000259" key="15">
    <source>
        <dbReference type="PROSITE" id="PS50011"/>
    </source>
</evidence>
<evidence type="ECO:0000313" key="16">
    <source>
        <dbReference type="EMBL" id="KAK9146799.1"/>
    </source>
</evidence>
<keyword evidence="9 13" id="KW-0067">ATP-binding</keyword>
<dbReference type="PROSITE" id="PS00107">
    <property type="entry name" value="PROTEIN_KINASE_ATP"/>
    <property type="match status" value="1"/>
</dbReference>
<dbReference type="GO" id="GO:0004674">
    <property type="term" value="F:protein serine/threonine kinase activity"/>
    <property type="evidence" value="ECO:0007669"/>
    <property type="project" value="UniProtKB-KW"/>
</dbReference>
<evidence type="ECO:0000256" key="9">
    <source>
        <dbReference type="ARBA" id="ARBA00022840"/>
    </source>
</evidence>
<dbReference type="InterPro" id="IPR011009">
    <property type="entry name" value="Kinase-like_dom_sf"/>
</dbReference>
<comment type="catalytic activity">
    <reaction evidence="10">
        <text>L-threonyl-[protein] + ATP = O-phospho-L-threonyl-[protein] + ADP + H(+)</text>
        <dbReference type="Rhea" id="RHEA:46608"/>
        <dbReference type="Rhea" id="RHEA-COMP:11060"/>
        <dbReference type="Rhea" id="RHEA-COMP:11605"/>
        <dbReference type="ChEBI" id="CHEBI:15378"/>
        <dbReference type="ChEBI" id="CHEBI:30013"/>
        <dbReference type="ChEBI" id="CHEBI:30616"/>
        <dbReference type="ChEBI" id="CHEBI:61977"/>
        <dbReference type="ChEBI" id="CHEBI:456216"/>
        <dbReference type="EC" id="2.7.11.1"/>
    </reaction>
</comment>
<dbReference type="InterPro" id="IPR001245">
    <property type="entry name" value="Ser-Thr/Tyr_kinase_cat_dom"/>
</dbReference>
<feature type="binding site" evidence="13">
    <location>
        <position position="226"/>
    </location>
    <ligand>
        <name>ATP</name>
        <dbReference type="ChEBI" id="CHEBI:30616"/>
    </ligand>
</feature>
<feature type="domain" description="Protein kinase" evidence="15">
    <location>
        <begin position="198"/>
        <end position="451"/>
    </location>
</feature>
<evidence type="ECO:0000256" key="6">
    <source>
        <dbReference type="ARBA" id="ARBA00022679"/>
    </source>
</evidence>
<dbReference type="Pfam" id="PF07714">
    <property type="entry name" value="PK_Tyr_Ser-Thr"/>
    <property type="match status" value="1"/>
</dbReference>
<name>A0AAP0PLB0_9MAGN</name>
<keyword evidence="3" id="KW-0963">Cytoplasm</keyword>
<keyword evidence="6" id="KW-0808">Transferase</keyword>
<evidence type="ECO:0000256" key="7">
    <source>
        <dbReference type="ARBA" id="ARBA00022741"/>
    </source>
</evidence>
<dbReference type="InterPro" id="IPR008271">
    <property type="entry name" value="Ser/Thr_kinase_AS"/>
</dbReference>
<feature type="region of interest" description="Disordered" evidence="14">
    <location>
        <begin position="24"/>
        <end position="47"/>
    </location>
</feature>
<dbReference type="GO" id="GO:0005524">
    <property type="term" value="F:ATP binding"/>
    <property type="evidence" value="ECO:0007669"/>
    <property type="project" value="UniProtKB-UniRule"/>
</dbReference>
<evidence type="ECO:0000256" key="8">
    <source>
        <dbReference type="ARBA" id="ARBA00022777"/>
    </source>
</evidence>
<evidence type="ECO:0000256" key="10">
    <source>
        <dbReference type="ARBA" id="ARBA00047899"/>
    </source>
</evidence>
<dbReference type="SMART" id="SM00220">
    <property type="entry name" value="S_TKc"/>
    <property type="match status" value="1"/>
</dbReference>
<keyword evidence="17" id="KW-1185">Reference proteome</keyword>
<dbReference type="Proteomes" id="UP001417504">
    <property type="component" value="Unassembled WGS sequence"/>
</dbReference>